<keyword evidence="15 22" id="KW-0067">ATP-binding</keyword>
<feature type="binding site" evidence="22">
    <location>
        <position position="740"/>
    </location>
    <ligand>
        <name>ATP</name>
        <dbReference type="ChEBI" id="CHEBI:30616"/>
    </ligand>
</feature>
<dbReference type="FunFam" id="3.30.200.20:FF:000432">
    <property type="entry name" value="LRR receptor-like serine/threonine-protein kinase EFR"/>
    <property type="match status" value="1"/>
</dbReference>
<dbReference type="InterPro" id="IPR000719">
    <property type="entry name" value="Prot_kinase_dom"/>
</dbReference>
<evidence type="ECO:0000256" key="7">
    <source>
        <dbReference type="ARBA" id="ARBA00022553"/>
    </source>
</evidence>
<dbReference type="GO" id="GO:0004674">
    <property type="term" value="F:protein serine/threonine kinase activity"/>
    <property type="evidence" value="ECO:0007669"/>
    <property type="project" value="UniProtKB-KW"/>
</dbReference>
<evidence type="ECO:0000256" key="18">
    <source>
        <dbReference type="ARBA" id="ARBA00023170"/>
    </source>
</evidence>
<evidence type="ECO:0000313" key="26">
    <source>
        <dbReference type="EMBL" id="RZB67660.1"/>
    </source>
</evidence>
<evidence type="ECO:0000256" key="11">
    <source>
        <dbReference type="ARBA" id="ARBA00022729"/>
    </source>
</evidence>
<evidence type="ECO:0000256" key="12">
    <source>
        <dbReference type="ARBA" id="ARBA00022737"/>
    </source>
</evidence>
<keyword evidence="8" id="KW-0433">Leucine-rich repeat</keyword>
<dbReference type="SUPFAM" id="SSF52047">
    <property type="entry name" value="RNI-like"/>
    <property type="match status" value="1"/>
</dbReference>
<dbReference type="PANTHER" id="PTHR48053:SF162">
    <property type="entry name" value="LRR RECEPTOR-LIKE KINASE"/>
    <property type="match status" value="1"/>
</dbReference>
<protein>
    <recommendedName>
        <fullName evidence="4">non-specific serine/threonine protein kinase</fullName>
        <ecNumber evidence="4">2.7.11.1</ecNumber>
    </recommendedName>
</protein>
<dbReference type="InterPro" id="IPR013210">
    <property type="entry name" value="LRR_N_plant-typ"/>
</dbReference>
<keyword evidence="13 22" id="KW-0547">Nucleotide-binding</keyword>
<keyword evidence="12" id="KW-0677">Repeat</keyword>
<dbReference type="Pfam" id="PF23598">
    <property type="entry name" value="LRR_14"/>
    <property type="match status" value="1"/>
</dbReference>
<evidence type="ECO:0000256" key="24">
    <source>
        <dbReference type="SAM" id="SignalP"/>
    </source>
</evidence>
<dbReference type="Gene3D" id="3.30.200.20">
    <property type="entry name" value="Phosphorylase Kinase, domain 1"/>
    <property type="match status" value="1"/>
</dbReference>
<dbReference type="Gene3D" id="1.10.510.10">
    <property type="entry name" value="Transferase(Phosphotransferase) domain 1"/>
    <property type="match status" value="1"/>
</dbReference>
<evidence type="ECO:0000256" key="13">
    <source>
        <dbReference type="ARBA" id="ARBA00022741"/>
    </source>
</evidence>
<dbReference type="SUPFAM" id="SSF56112">
    <property type="entry name" value="Protein kinase-like (PK-like)"/>
    <property type="match status" value="1"/>
</dbReference>
<dbReference type="SMART" id="SM00369">
    <property type="entry name" value="LRR_TYP"/>
    <property type="match status" value="6"/>
</dbReference>
<dbReference type="InterPro" id="IPR051716">
    <property type="entry name" value="Plant_RL_S/T_kinase"/>
</dbReference>
<dbReference type="PROSITE" id="PS50011">
    <property type="entry name" value="PROTEIN_KINASE_DOM"/>
    <property type="match status" value="1"/>
</dbReference>
<feature type="domain" description="Protein kinase" evidence="25">
    <location>
        <begin position="711"/>
        <end position="978"/>
    </location>
</feature>
<evidence type="ECO:0000256" key="20">
    <source>
        <dbReference type="ARBA" id="ARBA00047899"/>
    </source>
</evidence>
<dbReference type="InterPro" id="IPR017441">
    <property type="entry name" value="Protein_kinase_ATP_BS"/>
</dbReference>
<sequence length="1015" mass="110721">MALTLVMFLLSLVSQTMVSMMPGTVGHALSAESDKVALLALKQKLTNGVFDALPSWNESLHLCEWQGVTCGHRHMRVTVLRLENQNWGGTLGPSLANLTFLRKLILSNIDLHAQIPTQIGRLKMLQVLDLSHNNLHGQIPIQLTNCSKLEVINLLYNKLTGKLPSWFGTGSITKLRKLLLGANDLVGTITPSLGNLSSLQNITLARNHLEGTIPHALGRLSNLKELNLGLNHLSGVVPDSLYNLSNIQIFVLAKNQLCGTLPSNMQLAFPNLRDFLVGGNNFNGSFPSSISNITGLHVFDISLNGFSGSIPPTLGSLNKLTRFHIAYNSFGSGRAQDLDFLSSLTNCTQLHKLILEGNQFGGVLPDLIGNFSANLTLLDIGKNQISGMIPEGIGKLIGLTEFTMVDNYLEGTIPGSIGKLKNLVRFALEGNYLSGNIPTAIGNLTMLSELYLRTNNLEGSIPLSLKYCTRMQSVGVADNNLSGDIPNQTFGNLEGLINLDLSNNSFTGSIPLEFGNLKHLSILYLNENKLSGEIPPELSTCSMLTELVLERNYFHGSIPSFLGSFRSLEILDLSNNDFSSTIPGELQNLTLLNTLNLSFNHLYGEVPIGGVFNNLTAVSLIRNKDLCGGIPQLKLPTCSGLPSKKHKWSITKKPIVIIVIGVGGGLVSFIIFISIYLFWKKPKIFFSSSQSLQNMYLKVSYAELHEATKGFSSSNLVGTGSFGSVYKGSLLHFESLVAVKVLNLETFGASKSFAAECKALGKIMHNNVLKILTFCSSVDYNGDDFKAIVFEFMPNGSLDSLLHGNEELESGNFNLNLQLLLNIALDVANALEYLHHVSEQAVVHCDIKPSNILLDDDFVAHLGDFGLARLFHVLTEHSSRDQISSSAIKGTIGYVPPEYGAGVRVSPKGDIYSYGILLLEMLTGMRPTDNMFGEGLSLHKFCQMAIPEEITEIVDSRLLVPINKEGTRVIETNIRECLVAFARIGVSCSAELPVPRMDIKDVIMELEAIKQKLPQ</sequence>
<evidence type="ECO:0000256" key="4">
    <source>
        <dbReference type="ARBA" id="ARBA00012513"/>
    </source>
</evidence>
<reference evidence="26 27" key="1">
    <citation type="submission" date="2018-09" db="EMBL/GenBank/DDBJ databases">
        <title>A high-quality reference genome of wild soybean provides a powerful tool to mine soybean genomes.</title>
        <authorList>
            <person name="Xie M."/>
            <person name="Chung C.Y.L."/>
            <person name="Li M.-W."/>
            <person name="Wong F.-L."/>
            <person name="Chan T.-F."/>
            <person name="Lam H.-M."/>
        </authorList>
    </citation>
    <scope>NUCLEOTIDE SEQUENCE [LARGE SCALE GENOMIC DNA]</scope>
    <source>
        <strain evidence="27">cv. W05</strain>
        <tissue evidence="26">Hypocotyl of etiolated seedlings</tissue>
    </source>
</reference>
<keyword evidence="10 23" id="KW-0812">Transmembrane</keyword>
<evidence type="ECO:0000256" key="1">
    <source>
        <dbReference type="ARBA" id="ARBA00004162"/>
    </source>
</evidence>
<keyword evidence="6" id="KW-0723">Serine/threonine-protein kinase</keyword>
<dbReference type="EC" id="2.7.11.1" evidence="4"/>
<evidence type="ECO:0000256" key="10">
    <source>
        <dbReference type="ARBA" id="ARBA00022692"/>
    </source>
</evidence>
<gene>
    <name evidence="26" type="ORF">D0Y65_037825</name>
</gene>
<comment type="similarity">
    <text evidence="3">Belongs to the protein kinase superfamily. Ser/Thr protein kinase family.</text>
</comment>
<comment type="catalytic activity">
    <reaction evidence="21">
        <text>L-seryl-[protein] + ATP = O-phospho-L-seryl-[protein] + ADP + H(+)</text>
        <dbReference type="Rhea" id="RHEA:17989"/>
        <dbReference type="Rhea" id="RHEA-COMP:9863"/>
        <dbReference type="Rhea" id="RHEA-COMP:11604"/>
        <dbReference type="ChEBI" id="CHEBI:15378"/>
        <dbReference type="ChEBI" id="CHEBI:29999"/>
        <dbReference type="ChEBI" id="CHEBI:30616"/>
        <dbReference type="ChEBI" id="CHEBI:83421"/>
        <dbReference type="ChEBI" id="CHEBI:456216"/>
        <dbReference type="EC" id="2.7.11.1"/>
    </reaction>
</comment>
<keyword evidence="11 24" id="KW-0732">Signal</keyword>
<proteinExistence type="inferred from homology"/>
<dbReference type="SUPFAM" id="SSF52058">
    <property type="entry name" value="L domain-like"/>
    <property type="match status" value="1"/>
</dbReference>
<keyword evidence="5" id="KW-1003">Cell membrane</keyword>
<feature type="transmembrane region" description="Helical" evidence="23">
    <location>
        <begin position="655"/>
        <end position="679"/>
    </location>
</feature>
<dbReference type="GO" id="GO:0005524">
    <property type="term" value="F:ATP binding"/>
    <property type="evidence" value="ECO:0007669"/>
    <property type="project" value="UniProtKB-UniRule"/>
</dbReference>
<dbReference type="EMBL" id="QZWG01000014">
    <property type="protein sequence ID" value="RZB67660.1"/>
    <property type="molecule type" value="Genomic_DNA"/>
</dbReference>
<evidence type="ECO:0000256" key="15">
    <source>
        <dbReference type="ARBA" id="ARBA00022840"/>
    </source>
</evidence>
<evidence type="ECO:0000256" key="3">
    <source>
        <dbReference type="ARBA" id="ARBA00008684"/>
    </source>
</evidence>
<dbReference type="InterPro" id="IPR055414">
    <property type="entry name" value="LRR_R13L4/SHOC2-like"/>
</dbReference>
<dbReference type="FunFam" id="3.80.10.10:FF:000095">
    <property type="entry name" value="LRR receptor-like serine/threonine-protein kinase GSO1"/>
    <property type="match status" value="1"/>
</dbReference>
<evidence type="ECO:0000256" key="2">
    <source>
        <dbReference type="ARBA" id="ARBA00004479"/>
    </source>
</evidence>
<dbReference type="GO" id="GO:0005886">
    <property type="term" value="C:plasma membrane"/>
    <property type="evidence" value="ECO:0007669"/>
    <property type="project" value="UniProtKB-SubCell"/>
</dbReference>
<comment type="caution">
    <text evidence="26">The sequence shown here is derived from an EMBL/GenBank/DDBJ whole genome shotgun (WGS) entry which is preliminary data.</text>
</comment>
<dbReference type="AlphaFoldDB" id="A0A445H211"/>
<dbReference type="InterPro" id="IPR008271">
    <property type="entry name" value="Ser/Thr_kinase_AS"/>
</dbReference>
<keyword evidence="27" id="KW-1185">Reference proteome</keyword>
<name>A0A445H211_GLYSO</name>
<evidence type="ECO:0000256" key="23">
    <source>
        <dbReference type="SAM" id="Phobius"/>
    </source>
</evidence>
<dbReference type="InterPro" id="IPR032675">
    <property type="entry name" value="LRR_dom_sf"/>
</dbReference>
<dbReference type="PROSITE" id="PS00107">
    <property type="entry name" value="PROTEIN_KINASE_ATP"/>
    <property type="match status" value="1"/>
</dbReference>
<evidence type="ECO:0000256" key="6">
    <source>
        <dbReference type="ARBA" id="ARBA00022527"/>
    </source>
</evidence>
<accession>A0A445H211</accession>
<feature type="signal peptide" evidence="24">
    <location>
        <begin position="1"/>
        <end position="18"/>
    </location>
</feature>
<dbReference type="Pfam" id="PF13855">
    <property type="entry name" value="LRR_8"/>
    <property type="match status" value="2"/>
</dbReference>
<dbReference type="FunFam" id="1.10.510.10:FF:000358">
    <property type="entry name" value="Putative leucine-rich repeat receptor-like serine/threonine-protein kinase"/>
    <property type="match status" value="1"/>
</dbReference>
<dbReference type="InterPro" id="IPR011009">
    <property type="entry name" value="Kinase-like_dom_sf"/>
</dbReference>
<organism evidence="26 27">
    <name type="scientific">Glycine soja</name>
    <name type="common">Wild soybean</name>
    <dbReference type="NCBI Taxonomy" id="3848"/>
    <lineage>
        <taxon>Eukaryota</taxon>
        <taxon>Viridiplantae</taxon>
        <taxon>Streptophyta</taxon>
        <taxon>Embryophyta</taxon>
        <taxon>Tracheophyta</taxon>
        <taxon>Spermatophyta</taxon>
        <taxon>Magnoliopsida</taxon>
        <taxon>eudicotyledons</taxon>
        <taxon>Gunneridae</taxon>
        <taxon>Pentapetalae</taxon>
        <taxon>rosids</taxon>
        <taxon>fabids</taxon>
        <taxon>Fabales</taxon>
        <taxon>Fabaceae</taxon>
        <taxon>Papilionoideae</taxon>
        <taxon>50 kb inversion clade</taxon>
        <taxon>NPAAA clade</taxon>
        <taxon>indigoferoid/millettioid clade</taxon>
        <taxon>Phaseoleae</taxon>
        <taxon>Glycine</taxon>
        <taxon>Glycine subgen. Soja</taxon>
    </lineage>
</organism>
<evidence type="ECO:0000256" key="16">
    <source>
        <dbReference type="ARBA" id="ARBA00022989"/>
    </source>
</evidence>
<dbReference type="Gene3D" id="3.80.10.10">
    <property type="entry name" value="Ribonuclease Inhibitor"/>
    <property type="match status" value="4"/>
</dbReference>
<dbReference type="InterPro" id="IPR003591">
    <property type="entry name" value="Leu-rich_rpt_typical-subtyp"/>
</dbReference>
<evidence type="ECO:0000256" key="8">
    <source>
        <dbReference type="ARBA" id="ARBA00022614"/>
    </source>
</evidence>
<comment type="subcellular location">
    <subcellularLocation>
        <location evidence="1">Cell membrane</location>
        <topology evidence="1">Single-pass membrane protein</topology>
    </subcellularLocation>
    <subcellularLocation>
        <location evidence="2">Membrane</location>
        <topology evidence="2">Single-pass type I membrane protein</topology>
    </subcellularLocation>
</comment>
<dbReference type="Gramene" id="XM_028344595.1">
    <property type="protein sequence ID" value="XP_028200396.1"/>
    <property type="gene ID" value="LOC114384800"/>
</dbReference>
<evidence type="ECO:0000259" key="25">
    <source>
        <dbReference type="PROSITE" id="PS50011"/>
    </source>
</evidence>
<evidence type="ECO:0000256" key="17">
    <source>
        <dbReference type="ARBA" id="ARBA00023136"/>
    </source>
</evidence>
<keyword evidence="16 23" id="KW-1133">Transmembrane helix</keyword>
<dbReference type="Pfam" id="PF00560">
    <property type="entry name" value="LRR_1"/>
    <property type="match status" value="1"/>
</dbReference>
<evidence type="ECO:0000256" key="21">
    <source>
        <dbReference type="ARBA" id="ARBA00048679"/>
    </source>
</evidence>
<evidence type="ECO:0000256" key="14">
    <source>
        <dbReference type="ARBA" id="ARBA00022777"/>
    </source>
</evidence>
<keyword evidence="7" id="KW-0597">Phosphoprotein</keyword>
<dbReference type="PROSITE" id="PS51450">
    <property type="entry name" value="LRR"/>
    <property type="match status" value="1"/>
</dbReference>
<keyword evidence="14 26" id="KW-0418">Kinase</keyword>
<keyword evidence="17 23" id="KW-0472">Membrane</keyword>
<evidence type="ECO:0000256" key="9">
    <source>
        <dbReference type="ARBA" id="ARBA00022679"/>
    </source>
</evidence>
<dbReference type="SMART" id="SM00220">
    <property type="entry name" value="S_TKc"/>
    <property type="match status" value="1"/>
</dbReference>
<evidence type="ECO:0000256" key="19">
    <source>
        <dbReference type="ARBA" id="ARBA00023180"/>
    </source>
</evidence>
<dbReference type="PANTHER" id="PTHR48053">
    <property type="entry name" value="LEUCINE RICH REPEAT FAMILY PROTEIN, EXPRESSED"/>
    <property type="match status" value="1"/>
</dbReference>
<evidence type="ECO:0000256" key="5">
    <source>
        <dbReference type="ARBA" id="ARBA00022475"/>
    </source>
</evidence>
<dbReference type="FunFam" id="3.80.10.10:FF:000288">
    <property type="entry name" value="LRR receptor-like serine/threonine-protein kinase EFR"/>
    <property type="match status" value="1"/>
</dbReference>
<keyword evidence="9" id="KW-0808">Transferase</keyword>
<keyword evidence="18 26" id="KW-0675">Receptor</keyword>
<dbReference type="InterPro" id="IPR001611">
    <property type="entry name" value="Leu-rich_rpt"/>
</dbReference>
<dbReference type="PROSITE" id="PS00108">
    <property type="entry name" value="PROTEIN_KINASE_ST"/>
    <property type="match status" value="1"/>
</dbReference>
<dbReference type="Proteomes" id="UP000289340">
    <property type="component" value="Chromosome 14"/>
</dbReference>
<evidence type="ECO:0000256" key="22">
    <source>
        <dbReference type="PROSITE-ProRule" id="PRU10141"/>
    </source>
</evidence>
<dbReference type="Pfam" id="PF00069">
    <property type="entry name" value="Pkinase"/>
    <property type="match status" value="1"/>
</dbReference>
<dbReference type="Pfam" id="PF08263">
    <property type="entry name" value="LRRNT_2"/>
    <property type="match status" value="1"/>
</dbReference>
<comment type="catalytic activity">
    <reaction evidence="20">
        <text>L-threonyl-[protein] + ATP = O-phospho-L-threonyl-[protein] + ADP + H(+)</text>
        <dbReference type="Rhea" id="RHEA:46608"/>
        <dbReference type="Rhea" id="RHEA-COMP:11060"/>
        <dbReference type="Rhea" id="RHEA-COMP:11605"/>
        <dbReference type="ChEBI" id="CHEBI:15378"/>
        <dbReference type="ChEBI" id="CHEBI:30013"/>
        <dbReference type="ChEBI" id="CHEBI:30616"/>
        <dbReference type="ChEBI" id="CHEBI:61977"/>
        <dbReference type="ChEBI" id="CHEBI:456216"/>
        <dbReference type="EC" id="2.7.11.1"/>
    </reaction>
</comment>
<evidence type="ECO:0000313" key="27">
    <source>
        <dbReference type="Proteomes" id="UP000289340"/>
    </source>
</evidence>
<feature type="chain" id="PRO_5019155885" description="non-specific serine/threonine protein kinase" evidence="24">
    <location>
        <begin position="19"/>
        <end position="1015"/>
    </location>
</feature>
<keyword evidence="19" id="KW-0325">Glycoprotein</keyword>